<evidence type="ECO:0000259" key="7">
    <source>
        <dbReference type="Pfam" id="PF13947"/>
    </source>
</evidence>
<evidence type="ECO:0000256" key="6">
    <source>
        <dbReference type="SAM" id="SignalP"/>
    </source>
</evidence>
<dbReference type="Pfam" id="PF13947">
    <property type="entry name" value="GUB_WAK_bind"/>
    <property type="match status" value="1"/>
</dbReference>
<keyword evidence="9" id="KW-1185">Reference proteome</keyword>
<feature type="domain" description="Wall-associated receptor kinase galacturonan-binding" evidence="7">
    <location>
        <begin position="24"/>
        <end position="85"/>
    </location>
</feature>
<gene>
    <name evidence="8" type="ORF">CUMW_150790</name>
</gene>
<dbReference type="EMBL" id="BDQV01000096">
    <property type="protein sequence ID" value="GAY53656.1"/>
    <property type="molecule type" value="Genomic_DNA"/>
</dbReference>
<keyword evidence="2" id="KW-0812">Transmembrane</keyword>
<keyword evidence="5" id="KW-0472">Membrane</keyword>
<dbReference type="AlphaFoldDB" id="A0A2H5PMR8"/>
<feature type="chain" id="PRO_5014156586" description="Wall-associated receptor kinase galacturonan-binding domain-containing protein" evidence="6">
    <location>
        <begin position="21"/>
        <end position="242"/>
    </location>
</feature>
<sequence>MVVLVLLQIILLLWPIEVSTQRFCPRACGNVSISYPFGIGKGCYFDKSFEVICNYSSGNYPKAYLPGINNLELLDSVAYEGTIRVNVPIISLKNLSNARGVNLSGSPLTFSARSNRFTAIGCDDYDTIDINNSTVSGGCLAISTCDPTSKRVCYDFLCALAPNITQVFNADLSYFYSQNISQKCRSVSVVEENWVGSKYLENPRVLKQQARDIPALLGWGDDKGSYFEEFSSYLLRKHTSVA</sequence>
<evidence type="ECO:0000313" key="9">
    <source>
        <dbReference type="Proteomes" id="UP000236630"/>
    </source>
</evidence>
<feature type="signal peptide" evidence="6">
    <location>
        <begin position="1"/>
        <end position="20"/>
    </location>
</feature>
<evidence type="ECO:0000313" key="8">
    <source>
        <dbReference type="EMBL" id="GAY53656.1"/>
    </source>
</evidence>
<dbReference type="STRING" id="55188.A0A2H5PMR8"/>
<organism evidence="8 9">
    <name type="scientific">Citrus unshiu</name>
    <name type="common">Satsuma mandarin</name>
    <name type="synonym">Citrus nobilis var. unshiu</name>
    <dbReference type="NCBI Taxonomy" id="55188"/>
    <lineage>
        <taxon>Eukaryota</taxon>
        <taxon>Viridiplantae</taxon>
        <taxon>Streptophyta</taxon>
        <taxon>Embryophyta</taxon>
        <taxon>Tracheophyta</taxon>
        <taxon>Spermatophyta</taxon>
        <taxon>Magnoliopsida</taxon>
        <taxon>eudicotyledons</taxon>
        <taxon>Gunneridae</taxon>
        <taxon>Pentapetalae</taxon>
        <taxon>rosids</taxon>
        <taxon>malvids</taxon>
        <taxon>Sapindales</taxon>
        <taxon>Rutaceae</taxon>
        <taxon>Aurantioideae</taxon>
        <taxon>Citrus</taxon>
    </lineage>
</organism>
<dbReference type="GO" id="GO:0030247">
    <property type="term" value="F:polysaccharide binding"/>
    <property type="evidence" value="ECO:0007669"/>
    <property type="project" value="InterPro"/>
</dbReference>
<dbReference type="PANTHER" id="PTHR33491">
    <property type="entry name" value="OSJNBA0016N04.9 PROTEIN"/>
    <property type="match status" value="1"/>
</dbReference>
<comment type="caution">
    <text evidence="8">The sequence shown here is derived from an EMBL/GenBank/DDBJ whole genome shotgun (WGS) entry which is preliminary data.</text>
</comment>
<dbReference type="Proteomes" id="UP000236630">
    <property type="component" value="Unassembled WGS sequence"/>
</dbReference>
<dbReference type="GO" id="GO:0016020">
    <property type="term" value="C:membrane"/>
    <property type="evidence" value="ECO:0007669"/>
    <property type="project" value="UniProtKB-SubCell"/>
</dbReference>
<comment type="subcellular location">
    <subcellularLocation>
        <location evidence="1">Membrane</location>
        <topology evidence="1">Single-pass membrane protein</topology>
    </subcellularLocation>
</comment>
<reference evidence="8 9" key="1">
    <citation type="journal article" date="2017" name="Front. Genet.">
        <title>Draft sequencing of the heterozygous diploid genome of Satsuma (Citrus unshiu Marc.) using a hybrid assembly approach.</title>
        <authorList>
            <person name="Shimizu T."/>
            <person name="Tanizawa Y."/>
            <person name="Mochizuki T."/>
            <person name="Nagasaki H."/>
            <person name="Yoshioka T."/>
            <person name="Toyoda A."/>
            <person name="Fujiyama A."/>
            <person name="Kaminuma E."/>
            <person name="Nakamura Y."/>
        </authorList>
    </citation>
    <scope>NUCLEOTIDE SEQUENCE [LARGE SCALE GENOMIC DNA]</scope>
    <source>
        <strain evidence="9">cv. Miyagawa wase</strain>
    </source>
</reference>
<proteinExistence type="predicted"/>
<keyword evidence="4" id="KW-1133">Transmembrane helix</keyword>
<keyword evidence="3 6" id="KW-0732">Signal</keyword>
<dbReference type="InterPro" id="IPR025287">
    <property type="entry name" value="WAK_GUB"/>
</dbReference>
<evidence type="ECO:0000256" key="3">
    <source>
        <dbReference type="ARBA" id="ARBA00022729"/>
    </source>
</evidence>
<protein>
    <recommendedName>
        <fullName evidence="7">Wall-associated receptor kinase galacturonan-binding domain-containing protein</fullName>
    </recommendedName>
</protein>
<name>A0A2H5PMR8_CITUN</name>
<evidence type="ECO:0000256" key="2">
    <source>
        <dbReference type="ARBA" id="ARBA00022692"/>
    </source>
</evidence>
<evidence type="ECO:0000256" key="1">
    <source>
        <dbReference type="ARBA" id="ARBA00004167"/>
    </source>
</evidence>
<evidence type="ECO:0000256" key="4">
    <source>
        <dbReference type="ARBA" id="ARBA00022989"/>
    </source>
</evidence>
<evidence type="ECO:0000256" key="5">
    <source>
        <dbReference type="ARBA" id="ARBA00023136"/>
    </source>
</evidence>
<accession>A0A2H5PMR8</accession>